<feature type="transmembrane region" description="Helical" evidence="1">
    <location>
        <begin position="90"/>
        <end position="107"/>
    </location>
</feature>
<dbReference type="KEGG" id="npz:ACX27_12630"/>
<dbReference type="EMBL" id="CP012036">
    <property type="protein sequence ID" value="ALF53493.1"/>
    <property type="molecule type" value="Genomic_DNA"/>
</dbReference>
<dbReference type="RefSeq" id="WP_062292803.1">
    <property type="nucleotide sequence ID" value="NZ_CP012036.1"/>
</dbReference>
<reference evidence="3" key="1">
    <citation type="submission" date="2015-07" db="EMBL/GenBank/DDBJ databases">
        <title>Genome Of Nitrogen-Fixing Cyanobacterium Nostoc piscinale CENA21 From Solimoes/Amazon River Floodplain Sediments And Comparative Genomics To Uncover Biosynthetic Natural Products Potential.</title>
        <authorList>
            <person name="Leao T.F."/>
            <person name="Leao P.N."/>
            <person name="Guimaraes P.I."/>
            <person name="de Melo A.G.C."/>
            <person name="Ramos R.T.J."/>
            <person name="Silva A."/>
            <person name="Fiore M.F."/>
            <person name="Schneider M.P.C."/>
        </authorList>
    </citation>
    <scope>NUCLEOTIDE SEQUENCE [LARGE SCALE GENOMIC DNA]</scope>
    <source>
        <strain evidence="3">CENA21</strain>
    </source>
</reference>
<gene>
    <name evidence="2" type="ORF">ACX27_12630</name>
</gene>
<keyword evidence="1" id="KW-1133">Transmembrane helix</keyword>
<feature type="transmembrane region" description="Helical" evidence="1">
    <location>
        <begin position="65"/>
        <end position="84"/>
    </location>
</feature>
<organism evidence="2 3">
    <name type="scientific">Nostoc piscinale CENA21</name>
    <dbReference type="NCBI Taxonomy" id="224013"/>
    <lineage>
        <taxon>Bacteria</taxon>
        <taxon>Bacillati</taxon>
        <taxon>Cyanobacteriota</taxon>
        <taxon>Cyanophyceae</taxon>
        <taxon>Nostocales</taxon>
        <taxon>Nostocaceae</taxon>
        <taxon>Nostoc</taxon>
    </lineage>
</organism>
<feature type="transmembrane region" description="Helical" evidence="1">
    <location>
        <begin position="38"/>
        <end position="58"/>
    </location>
</feature>
<keyword evidence="3" id="KW-1185">Reference proteome</keyword>
<sequence length="114" mass="12697">MGRLFIKLIGLILFFLGLYFFGQNIIFVSRYYSFFYRGVPATGSVLAIMAGIFSLVFFPRQTGNFGWILLGLGIVLVFLSGGVILRPTSLWSFCVAFTALATGYKLLSQGRINF</sequence>
<dbReference type="Proteomes" id="UP000062645">
    <property type="component" value="Chromosome"/>
</dbReference>
<keyword evidence="1" id="KW-0472">Membrane</keyword>
<evidence type="ECO:0000313" key="2">
    <source>
        <dbReference type="EMBL" id="ALF53493.1"/>
    </source>
</evidence>
<name>A0A0M3V591_9NOSO</name>
<dbReference type="PATRIC" id="fig|224013.5.peg.3063"/>
<evidence type="ECO:0000256" key="1">
    <source>
        <dbReference type="SAM" id="Phobius"/>
    </source>
</evidence>
<dbReference type="STRING" id="224013.ACX27_12630"/>
<proteinExistence type="predicted"/>
<dbReference type="AlphaFoldDB" id="A0A0M3V591"/>
<reference evidence="2 3" key="2">
    <citation type="journal article" date="2016" name="Genome Announc.">
        <title>Draft Genome Sequence of the N2-Fixing Cyanobacterium Nostoc piscinale CENA21, Isolated from the Brazilian Amazon Floodplain.</title>
        <authorList>
            <person name="Leao T."/>
            <person name="Guimaraes P.I."/>
            <person name="de Melo A.G."/>
            <person name="Ramos R.T."/>
            <person name="Leao P.N."/>
            <person name="Silva A."/>
            <person name="Fiore M.F."/>
            <person name="Schneider M.P."/>
        </authorList>
    </citation>
    <scope>NUCLEOTIDE SEQUENCE [LARGE SCALE GENOMIC DNA]</scope>
    <source>
        <strain evidence="2 3">CENA21</strain>
    </source>
</reference>
<protein>
    <submittedName>
        <fullName evidence="2">Uncharacterized protein</fullName>
    </submittedName>
</protein>
<evidence type="ECO:0000313" key="3">
    <source>
        <dbReference type="Proteomes" id="UP000062645"/>
    </source>
</evidence>
<keyword evidence="1" id="KW-0812">Transmembrane</keyword>
<dbReference type="OrthoDB" id="531820at2"/>
<accession>A0A0M3V591</accession>